<organism evidence="1 2">
    <name type="scientific">Frankia torreyi</name>
    <dbReference type="NCBI Taxonomy" id="1856"/>
    <lineage>
        <taxon>Bacteria</taxon>
        <taxon>Bacillati</taxon>
        <taxon>Actinomycetota</taxon>
        <taxon>Actinomycetes</taxon>
        <taxon>Frankiales</taxon>
        <taxon>Frankiaceae</taxon>
        <taxon>Frankia</taxon>
    </lineage>
</organism>
<gene>
    <name evidence="1" type="ORF">FF36_00950</name>
</gene>
<accession>A0A0D8BKA6</accession>
<reference evidence="1 2" key="2">
    <citation type="journal article" date="2016" name="Genome Announc.">
        <title>Permanent Draft Genome Sequences for Two Variants of Frankia sp. Strain CpI1, the First Frankia Strain Isolated from Root Nodules of Comptonia peregrina.</title>
        <authorList>
            <person name="Oshone R."/>
            <person name="Hurst S.G.IV."/>
            <person name="Abebe-Akele F."/>
            <person name="Simpson S."/>
            <person name="Morris K."/>
            <person name="Thomas W.K."/>
            <person name="Tisa L.S."/>
        </authorList>
    </citation>
    <scope>NUCLEOTIDE SEQUENCE [LARGE SCALE GENOMIC DNA]</scope>
    <source>
        <strain evidence="2">CpI1-S</strain>
    </source>
</reference>
<reference evidence="2" key="1">
    <citation type="submission" date="2015-02" db="EMBL/GenBank/DDBJ databases">
        <title>Draft Genome of Frankia sp. CpI1-S.</title>
        <authorList>
            <person name="Oshone R.T."/>
            <person name="Ngom M."/>
            <person name="Ghodhbane-Gtari F."/>
            <person name="Gtari M."/>
            <person name="Morris K."/>
            <person name="Thomas K."/>
            <person name="Sen A."/>
            <person name="Tisa L.S."/>
        </authorList>
    </citation>
    <scope>NUCLEOTIDE SEQUENCE [LARGE SCALE GENOMIC DNA]</scope>
    <source>
        <strain evidence="2">CpI1-S</strain>
    </source>
</reference>
<keyword evidence="2" id="KW-1185">Reference proteome</keyword>
<dbReference type="RefSeq" id="WP_044883723.1">
    <property type="nucleotide sequence ID" value="NZ_JYFN01000005.1"/>
</dbReference>
<name>A0A0D8BKA6_9ACTN</name>
<proteinExistence type="predicted"/>
<dbReference type="Proteomes" id="UP000032545">
    <property type="component" value="Unassembled WGS sequence"/>
</dbReference>
<sequence length="71" mass="7467">MVRLVLDGRAYDLPAGTDAAALRRRAEEVMSGRAGNVGLDQITLADGDVLAVNWRAVGTVRVIEAGSEDDA</sequence>
<dbReference type="OrthoDB" id="3215704at2"/>
<evidence type="ECO:0000313" key="1">
    <source>
        <dbReference type="EMBL" id="KJE24576.1"/>
    </source>
</evidence>
<protein>
    <submittedName>
        <fullName evidence="1">Uncharacterized protein</fullName>
    </submittedName>
</protein>
<dbReference type="PATRIC" id="fig|1502723.3.peg.4203"/>
<comment type="caution">
    <text evidence="1">The sequence shown here is derived from an EMBL/GenBank/DDBJ whole genome shotgun (WGS) entry which is preliminary data.</text>
</comment>
<dbReference type="EMBL" id="JYFN01000005">
    <property type="protein sequence ID" value="KJE24576.1"/>
    <property type="molecule type" value="Genomic_DNA"/>
</dbReference>
<dbReference type="AlphaFoldDB" id="A0A0D8BKA6"/>
<evidence type="ECO:0000313" key="2">
    <source>
        <dbReference type="Proteomes" id="UP000032545"/>
    </source>
</evidence>